<dbReference type="EMBL" id="CAJZ01000195">
    <property type="protein sequence ID" value="CCI84048.1"/>
    <property type="molecule type" value="Genomic_DNA"/>
</dbReference>
<dbReference type="InterPro" id="IPR013149">
    <property type="entry name" value="ADH-like_C"/>
</dbReference>
<feature type="domain" description="Enoyl reductase (ER)" evidence="1">
    <location>
        <begin position="29"/>
        <end position="340"/>
    </location>
</feature>
<dbReference type="InterPro" id="IPR014188">
    <property type="entry name" value="Acrylyl-CoA_reductase_AcuI"/>
</dbReference>
<dbReference type="SMART" id="SM00829">
    <property type="entry name" value="PKS_ER"/>
    <property type="match status" value="1"/>
</dbReference>
<dbReference type="InterPro" id="IPR020843">
    <property type="entry name" value="ER"/>
</dbReference>
<dbReference type="GO" id="GO:0004022">
    <property type="term" value="F:alcohol dehydrogenase (NAD+) activity"/>
    <property type="evidence" value="ECO:0007669"/>
    <property type="project" value="UniProtKB-EC"/>
</dbReference>
<dbReference type="PANTHER" id="PTHR43677:SF1">
    <property type="entry name" value="ACRYLYL-COA REDUCTASE ACUI-RELATED"/>
    <property type="match status" value="1"/>
</dbReference>
<name>I7IXT2_9CORY</name>
<dbReference type="Gene3D" id="3.40.50.720">
    <property type="entry name" value="NAD(P)-binding Rossmann-like Domain"/>
    <property type="match status" value="1"/>
</dbReference>
<dbReference type="Pfam" id="PF08240">
    <property type="entry name" value="ADH_N"/>
    <property type="match status" value="1"/>
</dbReference>
<dbReference type="CDD" id="cd08288">
    <property type="entry name" value="MDR_yhdh"/>
    <property type="match status" value="1"/>
</dbReference>
<dbReference type="InterPro" id="IPR011032">
    <property type="entry name" value="GroES-like_sf"/>
</dbReference>
<dbReference type="InterPro" id="IPR013154">
    <property type="entry name" value="ADH-like_N"/>
</dbReference>
<dbReference type="AlphaFoldDB" id="I7IXT2"/>
<reference evidence="2 3" key="1">
    <citation type="journal article" date="2012" name="J. Bacteriol.">
        <title>Draft Genome Sequence of Turicella otitidis ATCC 51513, Isolated from Middle Ear Fluid from a Child with Otitis Media.</title>
        <authorList>
            <person name="Brinkrolf K."/>
            <person name="Schneider J."/>
            <person name="Knecht M."/>
            <person name="Ruckert C."/>
            <person name="Tauch A."/>
        </authorList>
    </citation>
    <scope>NUCLEOTIDE SEQUENCE [LARGE SCALE GENOMIC DNA]</scope>
    <source>
        <strain evidence="2 3">ATCC 51513</strain>
    </source>
</reference>
<evidence type="ECO:0000259" key="1">
    <source>
        <dbReference type="SMART" id="SM00829"/>
    </source>
</evidence>
<organism evidence="2 3">
    <name type="scientific">Corynebacterium otitidis ATCC 51513</name>
    <dbReference type="NCBI Taxonomy" id="883169"/>
    <lineage>
        <taxon>Bacteria</taxon>
        <taxon>Bacillati</taxon>
        <taxon>Actinomycetota</taxon>
        <taxon>Actinomycetes</taxon>
        <taxon>Mycobacteriales</taxon>
        <taxon>Corynebacteriaceae</taxon>
        <taxon>Corynebacterium</taxon>
    </lineage>
</organism>
<accession>I7IXT2</accession>
<comment type="caution">
    <text evidence="2">The sequence shown here is derived from an EMBL/GenBank/DDBJ whole genome shotgun (WGS) entry which is preliminary data.</text>
</comment>
<dbReference type="NCBIfam" id="TIGR02823">
    <property type="entry name" value="oxido_YhdH"/>
    <property type="match status" value="1"/>
</dbReference>
<dbReference type="SUPFAM" id="SSF51735">
    <property type="entry name" value="NAD(P)-binding Rossmann-fold domains"/>
    <property type="match status" value="1"/>
</dbReference>
<dbReference type="Proteomes" id="UP000011016">
    <property type="component" value="Unassembled WGS sequence"/>
</dbReference>
<keyword evidence="2" id="KW-0560">Oxidoreductase</keyword>
<sequence>MPRVGGMAHAILVSKNDKGELSPALVEPGTNGAPDAAELEGDGDVLVEVTHSSLNYKDALALGGSAQIVRRPPLVAGIDAVGTVLEATGEAAERFSPGDSVTLNGEGLGETHHGGYQTRLRLPAEKLLRLPEGIDRWHAAAIGTAGYTAALSVNALAERVEPGDGTIVLTGATGGVGSVALALLSTLGYRVAAVTGRREEYGDYLTGLGAAEILDRAEFSEQGKPLQSARFAGGVDTVGSHTLVNVLAQVQWGGTVTACGMAQGNDLPGTVIPFILRSVHLAGIDSVTAPLPVREAAWETLAKHLDLDVLEGLSQTIGLGEVIDAGEKLLAGQWHGRTVVDVAD</sequence>
<dbReference type="PANTHER" id="PTHR43677">
    <property type="entry name" value="SHORT-CHAIN DEHYDROGENASE/REDUCTASE"/>
    <property type="match status" value="1"/>
</dbReference>
<dbReference type="GO" id="GO:0043957">
    <property type="term" value="F:acryloyl-CoA reductase (NADPH) activity"/>
    <property type="evidence" value="ECO:0007669"/>
    <property type="project" value="TreeGrafter"/>
</dbReference>
<dbReference type="Gene3D" id="3.90.180.10">
    <property type="entry name" value="Medium-chain alcohol dehydrogenases, catalytic domain"/>
    <property type="match status" value="1"/>
</dbReference>
<proteinExistence type="predicted"/>
<dbReference type="InterPro" id="IPR036291">
    <property type="entry name" value="NAD(P)-bd_dom_sf"/>
</dbReference>
<dbReference type="EC" id="1.1.1.1" evidence="2"/>
<protein>
    <submittedName>
        <fullName evidence="2">Putative alcohol dehydrogenase</fullName>
        <ecNumber evidence="2">1.1.1.1</ecNumber>
    </submittedName>
</protein>
<dbReference type="SUPFAM" id="SSF50129">
    <property type="entry name" value="GroES-like"/>
    <property type="match status" value="1"/>
</dbReference>
<gene>
    <name evidence="2" type="ORF">BN46_1327</name>
</gene>
<evidence type="ECO:0000313" key="2">
    <source>
        <dbReference type="EMBL" id="CCI84048.1"/>
    </source>
</evidence>
<dbReference type="Pfam" id="PF00107">
    <property type="entry name" value="ADH_zinc_N"/>
    <property type="match status" value="1"/>
</dbReference>
<evidence type="ECO:0000313" key="3">
    <source>
        <dbReference type="Proteomes" id="UP000011016"/>
    </source>
</evidence>
<dbReference type="InterPro" id="IPR051397">
    <property type="entry name" value="Zn-ADH-like_protein"/>
</dbReference>